<reference evidence="4" key="1">
    <citation type="submission" date="2023-06" db="EMBL/GenBank/DDBJ databases">
        <title>Male Hemibagrus guttatus genome.</title>
        <authorList>
            <person name="Bian C."/>
        </authorList>
    </citation>
    <scope>NUCLEOTIDE SEQUENCE</scope>
    <source>
        <strain evidence="4">Male_cb2023</strain>
        <tissue evidence="4">Muscle</tissue>
    </source>
</reference>
<keyword evidence="5" id="KW-1185">Reference proteome</keyword>
<dbReference type="Proteomes" id="UP001274896">
    <property type="component" value="Unassembled WGS sequence"/>
</dbReference>
<dbReference type="Pfam" id="PF00078">
    <property type="entry name" value="RVT_1"/>
    <property type="match status" value="1"/>
</dbReference>
<proteinExistence type="inferred from homology"/>
<dbReference type="GO" id="GO:0004523">
    <property type="term" value="F:RNA-DNA hybrid ribonuclease activity"/>
    <property type="evidence" value="ECO:0007669"/>
    <property type="project" value="UniProtKB-EC"/>
</dbReference>
<dbReference type="EMBL" id="JAUCMX010000019">
    <property type="protein sequence ID" value="KAK3516264.1"/>
    <property type="molecule type" value="Genomic_DNA"/>
</dbReference>
<dbReference type="Gene3D" id="3.30.1360.180">
    <property type="match status" value="1"/>
</dbReference>
<evidence type="ECO:0000313" key="5">
    <source>
        <dbReference type="Proteomes" id="UP001274896"/>
    </source>
</evidence>
<evidence type="ECO:0000259" key="3">
    <source>
        <dbReference type="PROSITE" id="PS50878"/>
    </source>
</evidence>
<dbReference type="EC" id="3.1.26.4" evidence="2"/>
<dbReference type="InterPro" id="IPR002591">
    <property type="entry name" value="Phosphodiest/P_Trfase"/>
</dbReference>
<accession>A0AAE0Q9W7</accession>
<dbReference type="SUPFAM" id="SSF53649">
    <property type="entry name" value="Alkaline phosphatase-like"/>
    <property type="match status" value="1"/>
</dbReference>
<evidence type="ECO:0000256" key="1">
    <source>
        <dbReference type="ARBA" id="ARBA00010879"/>
    </source>
</evidence>
<dbReference type="InterPro" id="IPR043128">
    <property type="entry name" value="Rev_trsase/Diguanyl_cyclase"/>
</dbReference>
<dbReference type="PROSITE" id="PS50878">
    <property type="entry name" value="RT_POL"/>
    <property type="match status" value="1"/>
</dbReference>
<dbReference type="InterPro" id="IPR043502">
    <property type="entry name" value="DNA/RNA_pol_sf"/>
</dbReference>
<dbReference type="InterPro" id="IPR017850">
    <property type="entry name" value="Alkaline_phosphatase_core_sf"/>
</dbReference>
<organism evidence="4 5">
    <name type="scientific">Hemibagrus guttatus</name>
    <dbReference type="NCBI Taxonomy" id="175788"/>
    <lineage>
        <taxon>Eukaryota</taxon>
        <taxon>Metazoa</taxon>
        <taxon>Chordata</taxon>
        <taxon>Craniata</taxon>
        <taxon>Vertebrata</taxon>
        <taxon>Euteleostomi</taxon>
        <taxon>Actinopterygii</taxon>
        <taxon>Neopterygii</taxon>
        <taxon>Teleostei</taxon>
        <taxon>Ostariophysi</taxon>
        <taxon>Siluriformes</taxon>
        <taxon>Bagridae</taxon>
        <taxon>Hemibagrus</taxon>
    </lineage>
</organism>
<dbReference type="PANTHER" id="PTHR10151">
    <property type="entry name" value="ECTONUCLEOTIDE PYROPHOSPHATASE/PHOSPHODIESTERASE"/>
    <property type="match status" value="1"/>
</dbReference>
<dbReference type="InterPro" id="IPR000477">
    <property type="entry name" value="RT_dom"/>
</dbReference>
<evidence type="ECO:0000256" key="2">
    <source>
        <dbReference type="ARBA" id="ARBA00012180"/>
    </source>
</evidence>
<dbReference type="Pfam" id="PF01663">
    <property type="entry name" value="Phosphodiest"/>
    <property type="match status" value="1"/>
</dbReference>
<name>A0AAE0Q9W7_9TELE</name>
<feature type="domain" description="Reverse transcriptase" evidence="3">
    <location>
        <begin position="1"/>
        <end position="155"/>
    </location>
</feature>
<dbReference type="PANTHER" id="PTHR10151:SF65">
    <property type="entry name" value="ECTONUCLEOTIDE PYROPHOSPHATASE_PHOSPHODIESTERASE FAMILY MEMBER 7-LIKE PRECURSOR"/>
    <property type="match status" value="1"/>
</dbReference>
<dbReference type="SUPFAM" id="SSF56672">
    <property type="entry name" value="DNA/RNA polymerases"/>
    <property type="match status" value="1"/>
</dbReference>
<dbReference type="CDD" id="cd16018">
    <property type="entry name" value="Enpp"/>
    <property type="match status" value="1"/>
</dbReference>
<comment type="similarity">
    <text evidence="1">Belongs to the beta type-B retroviral polymerase family. HERV class-II K(HML-2) pol subfamily.</text>
</comment>
<gene>
    <name evidence="4" type="ORF">QTP70_007247</name>
</gene>
<evidence type="ECO:0000313" key="4">
    <source>
        <dbReference type="EMBL" id="KAK3516264.1"/>
    </source>
</evidence>
<protein>
    <recommendedName>
        <fullName evidence="2">ribonuclease H</fullName>
        <ecNumber evidence="2">3.1.26.4</ecNumber>
    </recommendedName>
</protein>
<sequence>MTVPRKELWYCMRKSGVAEKYVRVVQDMYERSRTVVRCAVGQTEEFNVEVGLHQGSALSPFLFAIVMDQLSEEVRQESPWTMMFADDIVICSESREQVEENLERWRFALERRGMKVSRSKTEYMCVNEREGSGTVRLQGEEVKKVQEFKYLGSTVQSNGECGKEVKKRVQAGWNGWRKVSGVLCDQKISARIKGKVYRTVVRAAMLYGLETVSLRKRQESELEGLKTASYFYPGGGVNYSGQAVNRFLVQREGHPSDNVTEWWEKIDTVMEWFTKENFDFVTLYYSEPDNVGHRVGPETEERKKMVEQIDHLIGYLKESIQKNKLSDNLNVIITSDHGMTTIKKNPEVKEIKLSEYISFLKQTHFDILDYGGFGMIRPRNGKVQEVYDQLKNAHPNLTVYKKEEIPENFHIAKNSRIQDLVLFGDLGFNLNSRILFYVNKGDHGFNNQEMDMKTIFRAFGPDFRKNFLAEPFDSVSIYPLMCKLLGVDPAPHNGSLSDTQAMLADHTDPGGHAGRTQTSLGLLVVMVFMLLLL</sequence>
<dbReference type="Gene3D" id="3.40.720.10">
    <property type="entry name" value="Alkaline Phosphatase, subunit A"/>
    <property type="match status" value="1"/>
</dbReference>
<dbReference type="AlphaFoldDB" id="A0AAE0Q9W7"/>
<comment type="caution">
    <text evidence="4">The sequence shown here is derived from an EMBL/GenBank/DDBJ whole genome shotgun (WGS) entry which is preliminary data.</text>
</comment>
<dbReference type="Gene3D" id="3.30.70.270">
    <property type="match status" value="1"/>
</dbReference>